<reference evidence="1" key="1">
    <citation type="journal article" date="2021" name="Microb. Physiol.">
        <title>Proteogenomic Insights into the Physiology of Marine, Sulfate-Reducing, Filamentous Desulfonema limicola and Desulfonema magnum.</title>
        <authorList>
            <person name="Schnaars V."/>
            <person name="Wohlbrand L."/>
            <person name="Scheve S."/>
            <person name="Hinrichs C."/>
            <person name="Reinhardt R."/>
            <person name="Rabus R."/>
        </authorList>
    </citation>
    <scope>NUCLEOTIDE SEQUENCE</scope>
    <source>
        <strain evidence="1">4be13</strain>
    </source>
</reference>
<protein>
    <submittedName>
        <fullName evidence="1">Tetratricopeptide domain-containing protein</fullName>
    </submittedName>
</protein>
<evidence type="ECO:0000313" key="2">
    <source>
        <dbReference type="Proteomes" id="UP000663722"/>
    </source>
</evidence>
<evidence type="ECO:0000313" key="1">
    <source>
        <dbReference type="EMBL" id="QTA84142.1"/>
    </source>
</evidence>
<keyword evidence="2" id="KW-1185">Reference proteome</keyword>
<gene>
    <name evidence="1" type="ORF">dnm_001350</name>
</gene>
<proteinExistence type="predicted"/>
<dbReference type="EMBL" id="CP061800">
    <property type="protein sequence ID" value="QTA84142.1"/>
    <property type="molecule type" value="Genomic_DNA"/>
</dbReference>
<dbReference type="Proteomes" id="UP000663722">
    <property type="component" value="Chromosome"/>
</dbReference>
<sequence>MKLSDYPSLSDLFRNNVYKKYFDGGGDPNNGILLVDAFLDSWPYYPEALVFKARMLIVKGENEKASEFLKAARKIDEWRINYLFDEAEILYKTGKKPDAVRCLRIATESLLKEGQRGVKNFLLSLDNCGIRLRDIAERAIRKEMIRFLSDESDSVDLDEFLSVLESEYKDTDKNDTE</sequence>
<dbReference type="Gene3D" id="1.25.40.10">
    <property type="entry name" value="Tetratricopeptide repeat domain"/>
    <property type="match status" value="1"/>
</dbReference>
<organism evidence="1 2">
    <name type="scientific">Desulfonema magnum</name>
    <dbReference type="NCBI Taxonomy" id="45655"/>
    <lineage>
        <taxon>Bacteria</taxon>
        <taxon>Pseudomonadati</taxon>
        <taxon>Thermodesulfobacteriota</taxon>
        <taxon>Desulfobacteria</taxon>
        <taxon>Desulfobacterales</taxon>
        <taxon>Desulfococcaceae</taxon>
        <taxon>Desulfonema</taxon>
    </lineage>
</organism>
<accession>A0A975BEP2</accession>
<dbReference type="RefSeq" id="WP_207680751.1">
    <property type="nucleotide sequence ID" value="NZ_CP061800.1"/>
</dbReference>
<dbReference type="AlphaFoldDB" id="A0A975BEP2"/>
<dbReference type="SUPFAM" id="SSF48452">
    <property type="entry name" value="TPR-like"/>
    <property type="match status" value="1"/>
</dbReference>
<dbReference type="KEGG" id="dmm:dnm_001350"/>
<dbReference type="InterPro" id="IPR011990">
    <property type="entry name" value="TPR-like_helical_dom_sf"/>
</dbReference>
<name>A0A975BEP2_9BACT</name>